<name>A0A2K5AP42_9ARCH</name>
<evidence type="ECO:0000313" key="2">
    <source>
        <dbReference type="EMBL" id="SPC33413.1"/>
    </source>
</evidence>
<dbReference type="Gene3D" id="3.20.20.100">
    <property type="entry name" value="NADP-dependent oxidoreductase domain"/>
    <property type="match status" value="1"/>
</dbReference>
<dbReference type="Proteomes" id="UP000236248">
    <property type="component" value="Chromosome NCAV"/>
</dbReference>
<dbReference type="EMBL" id="LT981265">
    <property type="protein sequence ID" value="SPC33413.1"/>
    <property type="molecule type" value="Genomic_DNA"/>
</dbReference>
<dbReference type="KEGG" id="ncv:NCAV_0215"/>
<keyword evidence="3" id="KW-1185">Reference proteome</keyword>
<gene>
    <name evidence="2" type="ORF">NCAV_0215</name>
</gene>
<dbReference type="CDD" id="cd19086">
    <property type="entry name" value="AKR_AKR11C1"/>
    <property type="match status" value="1"/>
</dbReference>
<keyword evidence="2" id="KW-0813">Transport</keyword>
<organism evidence="2 3">
    <name type="scientific">Candidatus Nitrosocaldus cavascurensis</name>
    <dbReference type="NCBI Taxonomy" id="2058097"/>
    <lineage>
        <taxon>Archaea</taxon>
        <taxon>Nitrososphaerota</taxon>
        <taxon>Nitrososphaeria</taxon>
        <taxon>Candidatus Nitrosocaldales</taxon>
        <taxon>Candidatus Nitrosocaldaceae</taxon>
        <taxon>Candidatus Nitrosocaldus</taxon>
    </lineage>
</organism>
<dbReference type="GO" id="GO:0034220">
    <property type="term" value="P:monoatomic ion transmembrane transport"/>
    <property type="evidence" value="ECO:0007669"/>
    <property type="project" value="UniProtKB-KW"/>
</dbReference>
<sequence>MRYRRLGKSNILVSEIGFGAWTIALDWWGKQMDDDYAIRMLKRAYDLGINFFDTADIYGKGRSERLIARAFKDMAMDEVIISTKFGYDIYSSIEQIGHGELPQRFDAKYVKFALEKSLERLERSYVDVYNLHNPKMYAIMHDPLFLALEQLRAEGRIRHYGVALGPAIGWKDEGIYAMERRNVTALQTVYNILEQEPARQFFPYARANDVGILVRVPDASGVLTGKLTVNTQLDKNDHRAFRKRAWIEEASKRLDMLKPIAEARGWSIRELAIKFILSEQCVSSVLPTVTSIEELEAYATISDGKYLNSDELNVINEMYDKDFVLLQSIQ</sequence>
<dbReference type="RefSeq" id="WP_103287758.1">
    <property type="nucleotide sequence ID" value="NZ_LT981265.1"/>
</dbReference>
<keyword evidence="2" id="KW-0407">Ion channel</keyword>
<dbReference type="GeneID" id="41594316"/>
<dbReference type="PANTHER" id="PTHR43312:SF1">
    <property type="entry name" value="NADP-DEPENDENT OXIDOREDUCTASE DOMAIN-CONTAINING PROTEIN"/>
    <property type="match status" value="1"/>
</dbReference>
<feature type="domain" description="NADP-dependent oxidoreductase" evidence="1">
    <location>
        <begin position="15"/>
        <end position="319"/>
    </location>
</feature>
<dbReference type="PANTHER" id="PTHR43312">
    <property type="entry name" value="D-THREO-ALDOSE 1-DEHYDROGENASE"/>
    <property type="match status" value="1"/>
</dbReference>
<keyword evidence="2" id="KW-0406">Ion transport</keyword>
<dbReference type="Pfam" id="PF00248">
    <property type="entry name" value="Aldo_ket_red"/>
    <property type="match status" value="1"/>
</dbReference>
<evidence type="ECO:0000259" key="1">
    <source>
        <dbReference type="Pfam" id="PF00248"/>
    </source>
</evidence>
<evidence type="ECO:0000313" key="3">
    <source>
        <dbReference type="Proteomes" id="UP000236248"/>
    </source>
</evidence>
<dbReference type="AlphaFoldDB" id="A0A2K5AP42"/>
<dbReference type="InterPro" id="IPR053135">
    <property type="entry name" value="AKR2_Oxidoreductase"/>
</dbReference>
<protein>
    <submittedName>
        <fullName evidence="2">Voltage-gated potassium channel-subunit family protein</fullName>
    </submittedName>
</protein>
<dbReference type="SUPFAM" id="SSF51430">
    <property type="entry name" value="NAD(P)-linked oxidoreductase"/>
    <property type="match status" value="1"/>
</dbReference>
<reference evidence="3" key="1">
    <citation type="submission" date="2018-01" db="EMBL/GenBank/DDBJ databases">
        <authorList>
            <person name="Kerou L M."/>
        </authorList>
    </citation>
    <scope>NUCLEOTIDE SEQUENCE [LARGE SCALE GENOMIC DNA]</scope>
    <source>
        <strain evidence="3">SCU2</strain>
    </source>
</reference>
<dbReference type="InterPro" id="IPR023210">
    <property type="entry name" value="NADP_OxRdtase_dom"/>
</dbReference>
<proteinExistence type="predicted"/>
<dbReference type="InterPro" id="IPR036812">
    <property type="entry name" value="NAD(P)_OxRdtase_dom_sf"/>
</dbReference>
<accession>A0A2K5AP42</accession>